<evidence type="ECO:0000313" key="3">
    <source>
        <dbReference type="EMBL" id="ARQ70377.1"/>
    </source>
</evidence>
<proteinExistence type="predicted"/>
<feature type="chain" id="PRO_5039134503" description="Secreted protein" evidence="2">
    <location>
        <begin position="23"/>
        <end position="509"/>
    </location>
</feature>
<gene>
    <name evidence="3" type="ORF">CAG99_17375</name>
</gene>
<dbReference type="Pfam" id="PF18986">
    <property type="entry name" value="DUF5719"/>
    <property type="match status" value="1"/>
</dbReference>
<keyword evidence="2" id="KW-0732">Signal</keyword>
<sequence>MNRAPLSLLAVAVALTAVTGVASLRPGEGEAAPVADRAPVPVERTVLTCPRPTGAESGSTVYTAYTPPTDGAAERDGDDGEDAGPSAALLPAPEYLPGDEEGGGAAGGGEAEPVVPLTEPGTPVSARVDDADAPALSGTAERELAPGWTVQQTTVVGSGPGSGVLGTACQAPDTEFWFAGASTAESRSDYLHITNPDRAATVVDIVLHGAEGPLDSEAGQGLTVPGGASLPVRLSTVSPEPQTNVAVQVTARTGRIGAQIEAVDQQLGADWLAPAAAPAGGPAVLPGIPAGTRSVRLAVYAPGDEDVTLDVGLAGSGGTITPAGYEAITVPAGTLTAIDLENVTRGEPGSLVLTPAEGSGDGRVVAAARLTIGEEDEQEMAFVQATGPVGTRASAAGNTASGTTLSLFAPGDAVEVEVTWSAGAEGGESVSETHTIDGRTTLTLTPELPEGAEGPFAVTLTPRGGTLYAARTLAVDEDGTAGWTVQTLPDDRSTVAVPETAPDLSILMD</sequence>
<accession>A0A1W7D091</accession>
<keyword evidence="4" id="KW-1185">Reference proteome</keyword>
<evidence type="ECO:0000256" key="2">
    <source>
        <dbReference type="SAM" id="SignalP"/>
    </source>
</evidence>
<dbReference type="EMBL" id="CP021121">
    <property type="protein sequence ID" value="ARQ70377.1"/>
    <property type="molecule type" value="Genomic_DNA"/>
</dbReference>
<dbReference type="Proteomes" id="UP000194218">
    <property type="component" value="Chromosome"/>
</dbReference>
<dbReference type="OrthoDB" id="3729011at2"/>
<dbReference type="InterPro" id="IPR043777">
    <property type="entry name" value="DUF5719"/>
</dbReference>
<dbReference type="KEGG" id="smao:CAG99_17375"/>
<name>A0A1W7D091_9ACTN</name>
<feature type="signal peptide" evidence="2">
    <location>
        <begin position="1"/>
        <end position="22"/>
    </location>
</feature>
<evidence type="ECO:0008006" key="5">
    <source>
        <dbReference type="Google" id="ProtNLM"/>
    </source>
</evidence>
<evidence type="ECO:0000313" key="4">
    <source>
        <dbReference type="Proteomes" id="UP000194218"/>
    </source>
</evidence>
<protein>
    <recommendedName>
        <fullName evidence="5">Secreted protein</fullName>
    </recommendedName>
</protein>
<dbReference type="AlphaFoldDB" id="A0A1W7D091"/>
<reference evidence="3 4" key="1">
    <citation type="submission" date="2017-05" db="EMBL/GenBank/DDBJ databases">
        <title>Complete genome sequence of Streptomyces sp. SCSIO 03032 revealed the diverse biosynthetic pathways for its bioactive secondary metabolites.</title>
        <authorList>
            <person name="Ma L."/>
            <person name="Zhu Y."/>
            <person name="Zhang W."/>
            <person name="Zhang G."/>
            <person name="Tian X."/>
            <person name="Zhang S."/>
            <person name="Zhang C."/>
        </authorList>
    </citation>
    <scope>NUCLEOTIDE SEQUENCE [LARGE SCALE GENOMIC DNA]</scope>
    <source>
        <strain evidence="3 4">SCSIO 03032</strain>
    </source>
</reference>
<evidence type="ECO:0000256" key="1">
    <source>
        <dbReference type="SAM" id="MobiDB-lite"/>
    </source>
</evidence>
<dbReference type="RefSeq" id="WP_086160233.1">
    <property type="nucleotide sequence ID" value="NZ_CP021121.1"/>
</dbReference>
<feature type="region of interest" description="Disordered" evidence="1">
    <location>
        <begin position="49"/>
        <end position="129"/>
    </location>
</feature>
<organism evidence="3 4">
    <name type="scientific">Streptomyces marincola</name>
    <dbReference type="NCBI Taxonomy" id="2878388"/>
    <lineage>
        <taxon>Bacteria</taxon>
        <taxon>Bacillati</taxon>
        <taxon>Actinomycetota</taxon>
        <taxon>Actinomycetes</taxon>
        <taxon>Kitasatosporales</taxon>
        <taxon>Streptomycetaceae</taxon>
        <taxon>Streptomyces</taxon>
    </lineage>
</organism>